<dbReference type="PANTHER" id="PTHR13343:SF18">
    <property type="entry name" value="PENTATRICOPEPTIDE REPEAT (PPR) SUPERFAMILY PROTEIN"/>
    <property type="match status" value="1"/>
</dbReference>
<organism evidence="3 4">
    <name type="scientific">Rhododendron simsii</name>
    <name type="common">Sims's rhododendron</name>
    <dbReference type="NCBI Taxonomy" id="118357"/>
    <lineage>
        <taxon>Eukaryota</taxon>
        <taxon>Viridiplantae</taxon>
        <taxon>Streptophyta</taxon>
        <taxon>Embryophyta</taxon>
        <taxon>Tracheophyta</taxon>
        <taxon>Spermatophyta</taxon>
        <taxon>Magnoliopsida</taxon>
        <taxon>eudicotyledons</taxon>
        <taxon>Gunneridae</taxon>
        <taxon>Pentapetalae</taxon>
        <taxon>asterids</taxon>
        <taxon>Ericales</taxon>
        <taxon>Ericaceae</taxon>
        <taxon>Ericoideae</taxon>
        <taxon>Rhodoreae</taxon>
        <taxon>Rhododendron</taxon>
    </lineage>
</organism>
<protein>
    <submittedName>
        <fullName evidence="3">Uncharacterized protein</fullName>
    </submittedName>
</protein>
<dbReference type="Proteomes" id="UP000626092">
    <property type="component" value="Unassembled WGS sequence"/>
</dbReference>
<accession>A0A834GFZ1</accession>
<feature type="signal peptide" evidence="2">
    <location>
        <begin position="1"/>
        <end position="34"/>
    </location>
</feature>
<evidence type="ECO:0000256" key="2">
    <source>
        <dbReference type="SAM" id="SignalP"/>
    </source>
</evidence>
<feature type="transmembrane region" description="Helical" evidence="1">
    <location>
        <begin position="270"/>
        <end position="292"/>
    </location>
</feature>
<evidence type="ECO:0000313" key="3">
    <source>
        <dbReference type="EMBL" id="KAF7132862.1"/>
    </source>
</evidence>
<gene>
    <name evidence="3" type="ORF">RHSIM_Rhsim09G0034900</name>
</gene>
<comment type="caution">
    <text evidence="3">The sequence shown here is derived from an EMBL/GenBank/DDBJ whole genome shotgun (WGS) entry which is preliminary data.</text>
</comment>
<dbReference type="Gene3D" id="3.20.180.10">
    <property type="entry name" value="PNP-oxidase-like"/>
    <property type="match status" value="1"/>
</dbReference>
<dbReference type="AlphaFoldDB" id="A0A834GFZ1"/>
<keyword evidence="1" id="KW-0812">Transmembrane</keyword>
<dbReference type="OrthoDB" id="1873930at2759"/>
<evidence type="ECO:0000256" key="1">
    <source>
        <dbReference type="SAM" id="Phobius"/>
    </source>
</evidence>
<keyword evidence="2" id="KW-0732">Signal</keyword>
<feature type="chain" id="PRO_5033036129" evidence="2">
    <location>
        <begin position="35"/>
        <end position="493"/>
    </location>
</feature>
<keyword evidence="1" id="KW-0472">Membrane</keyword>
<dbReference type="PANTHER" id="PTHR13343">
    <property type="entry name" value="CREG1 PROTEIN"/>
    <property type="match status" value="1"/>
</dbReference>
<evidence type="ECO:0000313" key="4">
    <source>
        <dbReference type="Proteomes" id="UP000626092"/>
    </source>
</evidence>
<dbReference type="InterPro" id="IPR037119">
    <property type="entry name" value="Haem_oxidase_HugZ-like_sf"/>
</dbReference>
<keyword evidence="4" id="KW-1185">Reference proteome</keyword>
<reference evidence="3" key="1">
    <citation type="submission" date="2019-11" db="EMBL/GenBank/DDBJ databases">
        <authorList>
            <person name="Liu Y."/>
            <person name="Hou J."/>
            <person name="Li T.-Q."/>
            <person name="Guan C.-H."/>
            <person name="Wu X."/>
            <person name="Wu H.-Z."/>
            <person name="Ling F."/>
            <person name="Zhang R."/>
            <person name="Shi X.-G."/>
            <person name="Ren J.-P."/>
            <person name="Chen E.-F."/>
            <person name="Sun J.-M."/>
        </authorList>
    </citation>
    <scope>NUCLEOTIDE SEQUENCE</scope>
    <source>
        <strain evidence="3">Adult_tree_wgs_1</strain>
        <tissue evidence="3">Leaves</tissue>
    </source>
</reference>
<dbReference type="EMBL" id="WJXA01000009">
    <property type="protein sequence ID" value="KAF7132862.1"/>
    <property type="molecule type" value="Genomic_DNA"/>
</dbReference>
<name>A0A834GFZ1_RHOSS</name>
<keyword evidence="1" id="KW-1133">Transmembrane helix</keyword>
<sequence length="493" mass="55703">MQMGLVAPRHMQSLAVGLNLLLGVIVSLINLAQDVDVDTLGFCSSKCGSMSTLENVIKHRSPFVGAKRLHWLHVERKICPTEVAVAADYSDSVPDSSNYMHRHGYHPLEELKMSKIVCDAKLNPAEIARTTVEANSSALLIFPSMVHCEPHEYVSWAEFQFVIDECGDMFFEICDNENILQDRGASNPVNVLVGIDISTYEKRRVATAEYNILDPGASDGIRFYDDNEVEDSEMFDIPVNWGKPTYTAETLRVYLFCCASSKQVAVKQSLVLSTFICSTAAIISCYSYLMFYPDESKTVLFRLRISFLDHQSNKTDSLHYKTNRCTKDYKICVNSSHITLYISQSLRHIMRSSFNSMYCECIGNIAYFYMVGDDRVISIYEWEEVEVDMLSSFSPNICEVFKVLSRSFTLAEARIVEEALLLLEEANLIGVDSLGIDVRVFSGLEVQTHRFPFKVQAKSEAAAVKQINQLLFPRTRRKKFGAHGPHVFSFMAI</sequence>
<proteinExistence type="predicted"/>